<dbReference type="GO" id="GO:0055085">
    <property type="term" value="P:transmembrane transport"/>
    <property type="evidence" value="ECO:0007669"/>
    <property type="project" value="InterPro"/>
</dbReference>
<evidence type="ECO:0000256" key="2">
    <source>
        <dbReference type="SAM" id="Coils"/>
    </source>
</evidence>
<dbReference type="NCBIfam" id="NF037995">
    <property type="entry name" value="TRAP_S1"/>
    <property type="match status" value="1"/>
</dbReference>
<dbReference type="EMBL" id="CP021425">
    <property type="protein sequence ID" value="ARU55174.1"/>
    <property type="molecule type" value="Genomic_DNA"/>
</dbReference>
<organism evidence="4 5">
    <name type="scientific">Oleiphilus messinensis</name>
    <dbReference type="NCBI Taxonomy" id="141451"/>
    <lineage>
        <taxon>Bacteria</taxon>
        <taxon>Pseudomonadati</taxon>
        <taxon>Pseudomonadota</taxon>
        <taxon>Gammaproteobacteria</taxon>
        <taxon>Oceanospirillales</taxon>
        <taxon>Oleiphilaceae</taxon>
        <taxon>Oleiphilus</taxon>
    </lineage>
</organism>
<dbReference type="Gene3D" id="3.40.190.170">
    <property type="entry name" value="Bacterial extracellular solute-binding protein, family 7"/>
    <property type="match status" value="1"/>
</dbReference>
<dbReference type="InterPro" id="IPR038404">
    <property type="entry name" value="TRAP_DctP_sf"/>
</dbReference>
<dbReference type="KEGG" id="ome:OLMES_1089"/>
<feature type="chain" id="PRO_5013231301" evidence="3">
    <location>
        <begin position="28"/>
        <end position="378"/>
    </location>
</feature>
<evidence type="ECO:0000256" key="3">
    <source>
        <dbReference type="SAM" id="SignalP"/>
    </source>
</evidence>
<protein>
    <submittedName>
        <fullName evidence="4">TRAP transporter solute binding subunit DctP</fullName>
    </submittedName>
</protein>
<feature type="signal peptide" evidence="3">
    <location>
        <begin position="1"/>
        <end position="27"/>
    </location>
</feature>
<keyword evidence="5" id="KW-1185">Reference proteome</keyword>
<dbReference type="PANTHER" id="PTHR33376">
    <property type="match status" value="1"/>
</dbReference>
<proteinExistence type="predicted"/>
<keyword evidence="2" id="KW-0175">Coiled coil</keyword>
<gene>
    <name evidence="4" type="ORF">OLMES_1089</name>
</gene>
<reference evidence="4 5" key="1">
    <citation type="submission" date="2017-05" db="EMBL/GenBank/DDBJ databases">
        <title>Genomic insights into alkan degradation activity of Oleiphilus messinensis.</title>
        <authorList>
            <person name="Kozyavkin S.A."/>
            <person name="Slesarev A.I."/>
            <person name="Golyshin P.N."/>
            <person name="Korzhenkov A."/>
            <person name="Golyshina O.N."/>
            <person name="Toshchakov S.V."/>
        </authorList>
    </citation>
    <scope>NUCLEOTIDE SEQUENCE [LARGE SCALE GENOMIC DNA]</scope>
    <source>
        <strain evidence="4 5">ME102</strain>
    </source>
</reference>
<dbReference type="Pfam" id="PF03480">
    <property type="entry name" value="DctP"/>
    <property type="match status" value="1"/>
</dbReference>
<name>A0A1Y0I6X6_9GAMM</name>
<keyword evidence="1 3" id="KW-0732">Signal</keyword>
<dbReference type="AlphaFoldDB" id="A0A1Y0I6X6"/>
<sequence>MSFPKIQALRHIPLISILLMLCSNTLAETTNAWLSNTTPVIKNPTAIQFRFAHPAPPVSQLPPALQKGFDWLAAKTANTLTIEQFGGGVLYGMKNGVKAIRSGIADYGTCYSVGESSGFEYARTFHTPYVMPDNPYLSARILHELAPKYSALEYQKRGVQLAHIIPMRPMTLMSTSPIRTPQDLKGKRVISYMNAPGASDRLEYVELKIPFPEIYTALQQGLADVVIWSDLGFIPFKIFEHAKYYTPINVSIGTIETCINRKSFKKLSPKIQTIFAEFQQKSVLPIVSKEVSFAENAKVIYTENKVEYLNLTDTEKSAWEAAFEPIREGWLDECEEEGKQCRKMVQEIRNLRKKYAMLSDEELIDLIVNHPVAGIMKN</sequence>
<dbReference type="Proteomes" id="UP000196027">
    <property type="component" value="Chromosome"/>
</dbReference>
<evidence type="ECO:0000256" key="1">
    <source>
        <dbReference type="ARBA" id="ARBA00022729"/>
    </source>
</evidence>
<evidence type="ECO:0000313" key="4">
    <source>
        <dbReference type="EMBL" id="ARU55174.1"/>
    </source>
</evidence>
<accession>A0A1Y0I6X6</accession>
<dbReference type="RefSeq" id="WP_087460306.1">
    <property type="nucleotide sequence ID" value="NZ_CP021425.1"/>
</dbReference>
<dbReference type="PANTHER" id="PTHR33376:SF15">
    <property type="entry name" value="BLL6794 PROTEIN"/>
    <property type="match status" value="1"/>
</dbReference>
<evidence type="ECO:0000313" key="5">
    <source>
        <dbReference type="Proteomes" id="UP000196027"/>
    </source>
</evidence>
<dbReference type="InterPro" id="IPR018389">
    <property type="entry name" value="DctP_fam"/>
</dbReference>
<feature type="coiled-coil region" evidence="2">
    <location>
        <begin position="331"/>
        <end position="361"/>
    </location>
</feature>
<dbReference type="OrthoDB" id="9177965at2"/>